<keyword evidence="5" id="KW-0482">Metalloprotease</keyword>
<gene>
    <name evidence="8" type="ORF">B9Z07_31465</name>
</gene>
<feature type="domain" description="JAB" evidence="7">
    <location>
        <begin position="138"/>
        <end position="242"/>
    </location>
</feature>
<dbReference type="GO" id="GO:0008237">
    <property type="term" value="F:metallopeptidase activity"/>
    <property type="evidence" value="ECO:0007669"/>
    <property type="project" value="UniProtKB-KW"/>
</dbReference>
<evidence type="ECO:0000256" key="5">
    <source>
        <dbReference type="ARBA" id="ARBA00023049"/>
    </source>
</evidence>
<dbReference type="InterPro" id="IPR018560">
    <property type="entry name" value="DUF2016"/>
</dbReference>
<dbReference type="Pfam" id="PF14464">
    <property type="entry name" value="Prok-JAB"/>
    <property type="match status" value="1"/>
</dbReference>
<accession>A0AAD0NFE4</accession>
<protein>
    <recommendedName>
        <fullName evidence="10">PRTRC system protein A</fullName>
    </recommendedName>
</protein>
<evidence type="ECO:0000256" key="4">
    <source>
        <dbReference type="ARBA" id="ARBA00022833"/>
    </source>
</evidence>
<dbReference type="AlphaFoldDB" id="A0AAD0NFE4"/>
<keyword evidence="4" id="KW-0862">Zinc</keyword>
<dbReference type="EMBL" id="CP021069">
    <property type="protein sequence ID" value="AWG33161.1"/>
    <property type="molecule type" value="Genomic_DNA"/>
</dbReference>
<dbReference type="NCBIfam" id="TIGR03735">
    <property type="entry name" value="PRTRC_A"/>
    <property type="match status" value="1"/>
</dbReference>
<evidence type="ECO:0008006" key="10">
    <source>
        <dbReference type="Google" id="ProtNLM"/>
    </source>
</evidence>
<dbReference type="GO" id="GO:0006508">
    <property type="term" value="P:proteolysis"/>
    <property type="evidence" value="ECO:0007669"/>
    <property type="project" value="UniProtKB-KW"/>
</dbReference>
<sequence>MSTKIEEIKATFEADTSDVLLALGEALKTFSEAVTAEMKTGRSRPIAAADTDANIGLDEALFDSAPVATVPRHADFAPLLDVGHRFLLAAEGLFVEIRRPWLHLIQPVAPIEGACPRPPYGSIDAKIEFAFGRISAAEPHLRRFATDAANAAPNEHAAWIVWNETNKELVYREVEVTNSTPTAITINRPTLADDESLAIDLHSHGINPAFFSATDDADDAGEVKIAGVIGGVGTANPSVAFRLCALGKMITLRVPVQAFFPSTEKAA</sequence>
<proteinExistence type="predicted"/>
<dbReference type="GO" id="GO:0046872">
    <property type="term" value="F:metal ion binding"/>
    <property type="evidence" value="ECO:0007669"/>
    <property type="project" value="UniProtKB-KW"/>
</dbReference>
<name>A0AAD0NFE4_9BURK</name>
<evidence type="ECO:0000259" key="7">
    <source>
        <dbReference type="Pfam" id="PF14464"/>
    </source>
</evidence>
<evidence type="ECO:0000259" key="6">
    <source>
        <dbReference type="Pfam" id="PF09436"/>
    </source>
</evidence>
<reference evidence="8 9" key="1">
    <citation type="submission" date="2017-04" db="EMBL/GenBank/DDBJ databases">
        <title>Complete genome sequence of Burkholderia cenocepacia PC184 Midwest clone.</title>
        <authorList>
            <person name="Mulks M.H."/>
            <person name="Cooper V.S."/>
        </authorList>
    </citation>
    <scope>NUCLEOTIDE SEQUENCE [LARGE SCALE GENOMIC DNA]</scope>
    <source>
        <strain evidence="8 9">PC184 Mulks</strain>
    </source>
</reference>
<dbReference type="InterPro" id="IPR028090">
    <property type="entry name" value="JAB_dom_prok"/>
</dbReference>
<dbReference type="Pfam" id="PF09436">
    <property type="entry name" value="DUF2016"/>
    <property type="match status" value="1"/>
</dbReference>
<dbReference type="Proteomes" id="UP000244809">
    <property type="component" value="Chromosome 3"/>
</dbReference>
<evidence type="ECO:0000313" key="8">
    <source>
        <dbReference type="EMBL" id="AWG33161.1"/>
    </source>
</evidence>
<keyword evidence="3" id="KW-0378">Hydrolase</keyword>
<keyword evidence="1" id="KW-0645">Protease</keyword>
<dbReference type="InterPro" id="IPR022499">
    <property type="entry name" value="PRTRC_protein-A"/>
</dbReference>
<feature type="domain" description="DUF2016" evidence="6">
    <location>
        <begin position="57"/>
        <end position="129"/>
    </location>
</feature>
<keyword evidence="2" id="KW-0479">Metal-binding</keyword>
<evidence type="ECO:0000256" key="3">
    <source>
        <dbReference type="ARBA" id="ARBA00022801"/>
    </source>
</evidence>
<evidence type="ECO:0000313" key="9">
    <source>
        <dbReference type="Proteomes" id="UP000244809"/>
    </source>
</evidence>
<dbReference type="RefSeq" id="WP_050766404.1">
    <property type="nucleotide sequence ID" value="NZ_CADEUB010000012.1"/>
</dbReference>
<evidence type="ECO:0000256" key="2">
    <source>
        <dbReference type="ARBA" id="ARBA00022723"/>
    </source>
</evidence>
<evidence type="ECO:0000256" key="1">
    <source>
        <dbReference type="ARBA" id="ARBA00022670"/>
    </source>
</evidence>
<organism evidence="8 9">
    <name type="scientific">Burkholderia cenocepacia</name>
    <dbReference type="NCBI Taxonomy" id="95486"/>
    <lineage>
        <taxon>Bacteria</taxon>
        <taxon>Pseudomonadati</taxon>
        <taxon>Pseudomonadota</taxon>
        <taxon>Betaproteobacteria</taxon>
        <taxon>Burkholderiales</taxon>
        <taxon>Burkholderiaceae</taxon>
        <taxon>Burkholderia</taxon>
        <taxon>Burkholderia cepacia complex</taxon>
    </lineage>
</organism>